<sequence length="102" mass="11627">MPDQWKSTHLTPIPKIANPHSMEDYRPIAITSALCKIFNQEVKTKMTEQLEGAEGLFICISSSLFMVYINRLAASDLNRQVELSKDLDFVDLKTSFEALNMF</sequence>
<evidence type="ECO:0000313" key="1">
    <source>
        <dbReference type="Proteomes" id="UP001652625"/>
    </source>
</evidence>
<name>A0ABM4BQ84_HYDVU</name>
<dbReference type="RefSeq" id="XP_065651298.1">
    <property type="nucleotide sequence ID" value="XM_065795226.1"/>
</dbReference>
<dbReference type="Proteomes" id="UP001652625">
    <property type="component" value="Chromosome 04"/>
</dbReference>
<evidence type="ECO:0000313" key="2">
    <source>
        <dbReference type="RefSeq" id="XP_065651298.1"/>
    </source>
</evidence>
<reference evidence="2" key="1">
    <citation type="submission" date="2025-08" db="UniProtKB">
        <authorList>
            <consortium name="RefSeq"/>
        </authorList>
    </citation>
    <scope>IDENTIFICATION</scope>
</reference>
<accession>A0ABM4BQ84</accession>
<proteinExistence type="predicted"/>
<gene>
    <name evidence="2" type="primary">LOC136079487</name>
</gene>
<organism evidence="1 2">
    <name type="scientific">Hydra vulgaris</name>
    <name type="common">Hydra</name>
    <name type="synonym">Hydra attenuata</name>
    <dbReference type="NCBI Taxonomy" id="6087"/>
    <lineage>
        <taxon>Eukaryota</taxon>
        <taxon>Metazoa</taxon>
        <taxon>Cnidaria</taxon>
        <taxon>Hydrozoa</taxon>
        <taxon>Hydroidolina</taxon>
        <taxon>Anthoathecata</taxon>
        <taxon>Aplanulata</taxon>
        <taxon>Hydridae</taxon>
        <taxon>Hydra</taxon>
    </lineage>
</organism>
<keyword evidence="1" id="KW-1185">Reference proteome</keyword>
<protein>
    <submittedName>
        <fullName evidence="2">Uncharacterized protein LOC136079487</fullName>
    </submittedName>
</protein>
<dbReference type="GeneID" id="136079487"/>